<dbReference type="Proteomes" id="UP000070383">
    <property type="component" value="Unassembled WGS sequence"/>
</dbReference>
<gene>
    <name evidence="1" type="ORF">HMPREF3200_00149</name>
</gene>
<protein>
    <recommendedName>
        <fullName evidence="3">Phosphoenolpyruvate carboxykinase</fullName>
    </recommendedName>
</protein>
<comment type="caution">
    <text evidence="1">The sequence shown here is derived from an EMBL/GenBank/DDBJ whole genome shotgun (WGS) entry which is preliminary data.</text>
</comment>
<dbReference type="PATRIC" id="fig|33036.3.peg.152"/>
<dbReference type="EMBL" id="LRPM01000004">
    <property type="protein sequence ID" value="KWZ79291.1"/>
    <property type="molecule type" value="Genomic_DNA"/>
</dbReference>
<dbReference type="SUPFAM" id="SSF53795">
    <property type="entry name" value="PEP carboxykinase-like"/>
    <property type="match status" value="1"/>
</dbReference>
<dbReference type="RefSeq" id="WP_060928862.1">
    <property type="nucleotide sequence ID" value="NZ_CAMPNK010000013.1"/>
</dbReference>
<organism evidence="1 2">
    <name type="scientific">Anaerococcus tetradius</name>
    <dbReference type="NCBI Taxonomy" id="33036"/>
    <lineage>
        <taxon>Bacteria</taxon>
        <taxon>Bacillati</taxon>
        <taxon>Bacillota</taxon>
        <taxon>Tissierellia</taxon>
        <taxon>Tissierellales</taxon>
        <taxon>Peptoniphilaceae</taxon>
        <taxon>Anaerococcus</taxon>
    </lineage>
</organism>
<reference evidence="2" key="1">
    <citation type="submission" date="2016-01" db="EMBL/GenBank/DDBJ databases">
        <authorList>
            <person name="Mitreva M."/>
            <person name="Pepin K.H."/>
            <person name="Mihindukulasuriya K.A."/>
            <person name="Fulton R."/>
            <person name="Fronick C."/>
            <person name="O'Laughlin M."/>
            <person name="Miner T."/>
            <person name="Herter B."/>
            <person name="Rosa B.A."/>
            <person name="Cordes M."/>
            <person name="Tomlinson C."/>
            <person name="Wollam A."/>
            <person name="Palsikar V.B."/>
            <person name="Mardis E.R."/>
            <person name="Wilson R.K."/>
        </authorList>
    </citation>
    <scope>NUCLEOTIDE SEQUENCE [LARGE SCALE GENOMIC DNA]</scope>
    <source>
        <strain evidence="2">MJR8151</strain>
    </source>
</reference>
<sequence>MNKEISISNNKAILNFSKAFFNNTDDLLRSNGFYEVLKSFVQFHKDNHTRIYSYLEKFFRASDVDQLSSELRDITKILTVMTLDEISDKINKYHDLDKERDALLRIVEDMYDYWRKLERYSIIEKNADKEGLEVENFLGSNIKLKEMILEIYRKIEVSITGKVQKVFRQVPAGANSSVIVRKSKIAYPDYCSWLNKIPFITKVMIETPYITYTKSNKRDGFFKEVFENPIADINIDTEEYLCYPAKIADNLIYVYFHIDYITHGISASNLFELASEEEVVNTKPDGIYVFGVKDTRDLDIFYEDKENNLFIGYCNFADKKDYFGYLKKMCLTLNNIISMRRGFLPIHGAGVNIVLQNGKSANIVILGDSGAGKSESIEAFRSLAKEYIRDMTVIFDDMGSFRLVDDKVLAYGTEIGAFVRLDDLDSGYAFKQIDRSIFMNPDKINARLIMPVADHKQIMEGYPVDFFLYANNYDKLEEDEKSISLFKSKEEAIKVFKAGARMAKGTTTEEGLVKSYFANPFGPYQKQEMCDKLIDQYFDVLFKNKIKVGTIRTQLAIANMETDGPKKSARELFEIIKAL</sequence>
<proteinExistence type="predicted"/>
<evidence type="ECO:0000313" key="1">
    <source>
        <dbReference type="EMBL" id="KWZ79291.1"/>
    </source>
</evidence>
<dbReference type="STRING" id="33036.HMPREF3200_00149"/>
<evidence type="ECO:0008006" key="3">
    <source>
        <dbReference type="Google" id="ProtNLM"/>
    </source>
</evidence>
<name>A0A133KIB6_9FIRM</name>
<dbReference type="AlphaFoldDB" id="A0A133KIB6"/>
<evidence type="ECO:0000313" key="2">
    <source>
        <dbReference type="Proteomes" id="UP000070383"/>
    </source>
</evidence>
<accession>A0A133KIB6</accession>
<keyword evidence="2" id="KW-1185">Reference proteome</keyword>
<dbReference type="OrthoDB" id="7052199at2"/>